<dbReference type="EMBL" id="BMMP01000014">
    <property type="protein sequence ID" value="GGO53999.1"/>
    <property type="molecule type" value="Genomic_DNA"/>
</dbReference>
<dbReference type="PANTHER" id="PTHR43132:SF6">
    <property type="entry name" value="HTH-TYPE TRANSCRIPTIONAL REPRESSOR CZRA"/>
    <property type="match status" value="1"/>
</dbReference>
<reference evidence="6" key="1">
    <citation type="journal article" date="2019" name="Int. J. Syst. Evol. Microbiol.">
        <title>The Global Catalogue of Microorganisms (GCM) 10K type strain sequencing project: providing services to taxonomists for standard genome sequencing and annotation.</title>
        <authorList>
            <consortium name="The Broad Institute Genomics Platform"/>
            <consortium name="The Broad Institute Genome Sequencing Center for Infectious Disease"/>
            <person name="Wu L."/>
            <person name="Ma J."/>
        </authorList>
    </citation>
    <scope>NUCLEOTIDE SEQUENCE [LARGE SCALE GENOMIC DNA]</scope>
    <source>
        <strain evidence="6">CGMCC 4.7178</strain>
    </source>
</reference>
<dbReference type="Proteomes" id="UP000631535">
    <property type="component" value="Unassembled WGS sequence"/>
</dbReference>
<keyword evidence="2" id="KW-0238">DNA-binding</keyword>
<keyword evidence="3" id="KW-0804">Transcription</keyword>
<proteinExistence type="predicted"/>
<name>A0ABQ2MLE0_9ACTN</name>
<evidence type="ECO:0000313" key="6">
    <source>
        <dbReference type="Proteomes" id="UP000631535"/>
    </source>
</evidence>
<dbReference type="InterPro" id="IPR051011">
    <property type="entry name" value="Metal_resp_trans_reg"/>
</dbReference>
<dbReference type="CDD" id="cd00090">
    <property type="entry name" value="HTH_ARSR"/>
    <property type="match status" value="1"/>
</dbReference>
<gene>
    <name evidence="5" type="primary">arsR</name>
    <name evidence="5" type="ORF">GCM10012287_41920</name>
</gene>
<evidence type="ECO:0000259" key="4">
    <source>
        <dbReference type="PROSITE" id="PS50987"/>
    </source>
</evidence>
<keyword evidence="1" id="KW-0805">Transcription regulation</keyword>
<protein>
    <submittedName>
        <fullName evidence="5">Transcriptional regulator</fullName>
    </submittedName>
</protein>
<organism evidence="5 6">
    <name type="scientific">Streptomyces daqingensis</name>
    <dbReference type="NCBI Taxonomy" id="1472640"/>
    <lineage>
        <taxon>Bacteria</taxon>
        <taxon>Bacillati</taxon>
        <taxon>Actinomycetota</taxon>
        <taxon>Actinomycetes</taxon>
        <taxon>Kitasatosporales</taxon>
        <taxon>Streptomycetaceae</taxon>
        <taxon>Streptomyces</taxon>
    </lineage>
</organism>
<dbReference type="Gene3D" id="1.10.10.10">
    <property type="entry name" value="Winged helix-like DNA-binding domain superfamily/Winged helix DNA-binding domain"/>
    <property type="match status" value="1"/>
</dbReference>
<dbReference type="Pfam" id="PF01022">
    <property type="entry name" value="HTH_5"/>
    <property type="match status" value="1"/>
</dbReference>
<dbReference type="PROSITE" id="PS50987">
    <property type="entry name" value="HTH_ARSR_2"/>
    <property type="match status" value="1"/>
</dbReference>
<dbReference type="SMART" id="SM00418">
    <property type="entry name" value="HTH_ARSR"/>
    <property type="match status" value="1"/>
</dbReference>
<dbReference type="PRINTS" id="PR00778">
    <property type="entry name" value="HTHARSR"/>
</dbReference>
<keyword evidence="6" id="KW-1185">Reference proteome</keyword>
<accession>A0ABQ2MLE0</accession>
<dbReference type="InterPro" id="IPR011991">
    <property type="entry name" value="ArsR-like_HTH"/>
</dbReference>
<feature type="domain" description="HTH arsR-type" evidence="4">
    <location>
        <begin position="6"/>
        <end position="102"/>
    </location>
</feature>
<evidence type="ECO:0000256" key="2">
    <source>
        <dbReference type="ARBA" id="ARBA00023125"/>
    </source>
</evidence>
<dbReference type="InterPro" id="IPR036388">
    <property type="entry name" value="WH-like_DNA-bd_sf"/>
</dbReference>
<dbReference type="NCBIfam" id="NF033788">
    <property type="entry name" value="HTH_metalloreg"/>
    <property type="match status" value="1"/>
</dbReference>
<sequence>MSDRPLAHETLTEYAGWFRALSDPTRILIVDFLTRQPRPVPAGAVVDHLRMSQPTVSHHLRTLHQVRIVTRHRAGANMLYAIDARCSTELPRAAAELLGAARRQRSPAQ</sequence>
<evidence type="ECO:0000256" key="1">
    <source>
        <dbReference type="ARBA" id="ARBA00023015"/>
    </source>
</evidence>
<comment type="caution">
    <text evidence="5">The sequence shown here is derived from an EMBL/GenBank/DDBJ whole genome shotgun (WGS) entry which is preliminary data.</text>
</comment>
<dbReference type="SUPFAM" id="SSF46785">
    <property type="entry name" value="Winged helix' DNA-binding domain"/>
    <property type="match status" value="1"/>
</dbReference>
<evidence type="ECO:0000256" key="3">
    <source>
        <dbReference type="ARBA" id="ARBA00023163"/>
    </source>
</evidence>
<dbReference type="InterPro" id="IPR001845">
    <property type="entry name" value="HTH_ArsR_DNA-bd_dom"/>
</dbReference>
<dbReference type="PANTHER" id="PTHR43132">
    <property type="entry name" value="ARSENICAL RESISTANCE OPERON REPRESSOR ARSR-RELATED"/>
    <property type="match status" value="1"/>
</dbReference>
<evidence type="ECO:0000313" key="5">
    <source>
        <dbReference type="EMBL" id="GGO53999.1"/>
    </source>
</evidence>
<dbReference type="RefSeq" id="WP_189038739.1">
    <property type="nucleotide sequence ID" value="NZ_BMMP01000014.1"/>
</dbReference>
<dbReference type="InterPro" id="IPR036390">
    <property type="entry name" value="WH_DNA-bd_sf"/>
</dbReference>